<sequence>METYPLVYNRLTLLTIFRTAAQSRDLRVSTYTKNPRTGDFWYRRLTLRSLIALLRSPL</sequence>
<gene>
    <name evidence="1" type="ORF">HMPREF9104_01032</name>
</gene>
<dbReference type="STRING" id="797516.HMPREF9104_01032"/>
<accession>H1LEK6</accession>
<protein>
    <submittedName>
        <fullName evidence="1">Uncharacterized protein</fullName>
    </submittedName>
</protein>
<evidence type="ECO:0000313" key="2">
    <source>
        <dbReference type="Proteomes" id="UP000005025"/>
    </source>
</evidence>
<dbReference type="EMBL" id="AGRJ01000104">
    <property type="protein sequence ID" value="EHO52399.1"/>
    <property type="molecule type" value="Genomic_DNA"/>
</dbReference>
<reference evidence="1 2" key="1">
    <citation type="submission" date="2011-09" db="EMBL/GenBank/DDBJ databases">
        <authorList>
            <person name="Weinstock G."/>
            <person name="Sodergren E."/>
            <person name="Clifton S."/>
            <person name="Fulton L."/>
            <person name="Fulton B."/>
            <person name="Courtney L."/>
            <person name="Fronick C."/>
            <person name="Harrison M."/>
            <person name="Strong C."/>
            <person name="Farmer C."/>
            <person name="Delahaunty K."/>
            <person name="Markovic C."/>
            <person name="Hall O."/>
            <person name="Minx P."/>
            <person name="Tomlinson C."/>
            <person name="Mitreva M."/>
            <person name="Hou S."/>
            <person name="Chen J."/>
            <person name="Wollam A."/>
            <person name="Pepin K.H."/>
            <person name="Johnson M."/>
            <person name="Bhonagiri V."/>
            <person name="Zhang X."/>
            <person name="Suruliraj S."/>
            <person name="Warren W."/>
            <person name="Chinwalla A."/>
            <person name="Mardis E.R."/>
            <person name="Wilson R.K."/>
        </authorList>
    </citation>
    <scope>NUCLEOTIDE SEQUENCE [LARGE SCALE GENOMIC DNA]</scope>
    <source>
        <strain evidence="1 2">F0435</strain>
    </source>
</reference>
<name>H1LEK6_9LACO</name>
<dbReference type="HOGENOM" id="CLU_210956_0_0_9"/>
<dbReference type="AlphaFoldDB" id="H1LEK6"/>
<proteinExistence type="predicted"/>
<organism evidence="1 2">
    <name type="scientific">Lentilactobacillus kisonensis F0435</name>
    <dbReference type="NCBI Taxonomy" id="797516"/>
    <lineage>
        <taxon>Bacteria</taxon>
        <taxon>Bacillati</taxon>
        <taxon>Bacillota</taxon>
        <taxon>Bacilli</taxon>
        <taxon>Lactobacillales</taxon>
        <taxon>Lactobacillaceae</taxon>
        <taxon>Lentilactobacillus</taxon>
    </lineage>
</organism>
<comment type="caution">
    <text evidence="1">The sequence shown here is derived from an EMBL/GenBank/DDBJ whole genome shotgun (WGS) entry which is preliminary data.</text>
</comment>
<dbReference type="Proteomes" id="UP000005025">
    <property type="component" value="Unassembled WGS sequence"/>
</dbReference>
<evidence type="ECO:0000313" key="1">
    <source>
        <dbReference type="EMBL" id="EHO52399.1"/>
    </source>
</evidence>